<dbReference type="SUPFAM" id="SSF48403">
    <property type="entry name" value="Ankyrin repeat"/>
    <property type="match status" value="2"/>
</dbReference>
<accession>A0A395HAW1</accession>
<dbReference type="Pfam" id="PF13637">
    <property type="entry name" value="Ank_4"/>
    <property type="match status" value="1"/>
</dbReference>
<reference evidence="5 6" key="1">
    <citation type="submission" date="2018-02" db="EMBL/GenBank/DDBJ databases">
        <title>The genomes of Aspergillus section Nigri reveals drivers in fungal speciation.</title>
        <authorList>
            <consortium name="DOE Joint Genome Institute"/>
            <person name="Vesth T.C."/>
            <person name="Nybo J."/>
            <person name="Theobald S."/>
            <person name="Brandl J."/>
            <person name="Frisvad J.C."/>
            <person name="Nielsen K.F."/>
            <person name="Lyhne E.K."/>
            <person name="Kogle M.E."/>
            <person name="Kuo A."/>
            <person name="Riley R."/>
            <person name="Clum A."/>
            <person name="Nolan M."/>
            <person name="Lipzen A."/>
            <person name="Salamov A."/>
            <person name="Henrissat B."/>
            <person name="Wiebenga A."/>
            <person name="De vries R.P."/>
            <person name="Grigoriev I.V."/>
            <person name="Mortensen U.H."/>
            <person name="Andersen M.R."/>
            <person name="Baker S.E."/>
        </authorList>
    </citation>
    <scope>NUCLEOTIDE SEQUENCE [LARGE SCALE GENOMIC DNA]</scope>
    <source>
        <strain evidence="5 6">CBS 121593</strain>
    </source>
</reference>
<dbReference type="Proteomes" id="UP000249402">
    <property type="component" value="Unassembled WGS sequence"/>
</dbReference>
<dbReference type="RefSeq" id="XP_025577661.1">
    <property type="nucleotide sequence ID" value="XM_025713940.1"/>
</dbReference>
<dbReference type="GeneID" id="37218805"/>
<evidence type="ECO:0000256" key="2">
    <source>
        <dbReference type="ARBA" id="ARBA00023043"/>
    </source>
</evidence>
<feature type="repeat" description="ANK" evidence="3">
    <location>
        <begin position="318"/>
        <end position="350"/>
    </location>
</feature>
<dbReference type="PANTHER" id="PTHR24166">
    <property type="entry name" value="ROLLING PEBBLES, ISOFORM B"/>
    <property type="match status" value="1"/>
</dbReference>
<dbReference type="AlphaFoldDB" id="A0A395HAW1"/>
<dbReference type="PANTHER" id="PTHR24166:SF48">
    <property type="entry name" value="PROTEIN VAPYRIN"/>
    <property type="match status" value="1"/>
</dbReference>
<dbReference type="EMBL" id="KZ824428">
    <property type="protein sequence ID" value="RAL03334.1"/>
    <property type="molecule type" value="Genomic_DNA"/>
</dbReference>
<dbReference type="Pfam" id="PF12796">
    <property type="entry name" value="Ank_2"/>
    <property type="match status" value="1"/>
</dbReference>
<dbReference type="PROSITE" id="PS50088">
    <property type="entry name" value="ANK_REPEAT"/>
    <property type="match status" value="2"/>
</dbReference>
<dbReference type="VEuPathDB" id="FungiDB:BO80DRAFT_17068"/>
<evidence type="ECO:0000313" key="6">
    <source>
        <dbReference type="Proteomes" id="UP000249402"/>
    </source>
</evidence>
<dbReference type="SMART" id="SM00248">
    <property type="entry name" value="ANK"/>
    <property type="match status" value="6"/>
</dbReference>
<keyword evidence="2 3" id="KW-0040">ANK repeat</keyword>
<dbReference type="InterPro" id="IPR002110">
    <property type="entry name" value="Ankyrin_rpt"/>
</dbReference>
<dbReference type="InterPro" id="IPR050889">
    <property type="entry name" value="Dendritic_Spine_Reg/Scaffold"/>
</dbReference>
<sequence length="421" mass="47067">MSLSRLPRELVLIIAEFLDSQHAINALARTNRAFFAQLNAFLYRYHVAHHVPAPALTWAARHNNSDVLKKLLSAGVDLYCPSLWGGRPFRDHRTKMGPSHRHPIFIAAAAGHAEFIETLLDAGMSDRLTPSDFNGIMIRAVSRNHANVVRMLLARGMNPWCPGGAMREAARRGYTVIVRILLLDAEQRKYQPPFFDYPEIGEALVELLDNPKPGLEDTVSMLLAAGVDGNFRGRDKRISPLCIAAGRRQGQMCRLLLESGANPNFANSDKQGPLARAVGQWLGSPSQGQKYPPQEVQDDMMKVVRLLFEYGADPARAGGGWALHRALHIRHYEMARFLIDKGARIRIPELRPSDQATLDRAVTEYDYETVMSRTPLGWSVVNLGPKRHGSASLSPGPRTEPLDEVPLWRRRDSNHTNEEDT</sequence>
<evidence type="ECO:0000313" key="5">
    <source>
        <dbReference type="EMBL" id="RAL03334.1"/>
    </source>
</evidence>
<dbReference type="Pfam" id="PF00023">
    <property type="entry name" value="Ank"/>
    <property type="match status" value="1"/>
</dbReference>
<proteinExistence type="predicted"/>
<gene>
    <name evidence="5" type="ORF">BO80DRAFT_17068</name>
</gene>
<name>A0A395HAW1_9EURO</name>
<dbReference type="OrthoDB" id="366390at2759"/>
<keyword evidence="1" id="KW-0677">Repeat</keyword>
<dbReference type="InterPro" id="IPR036770">
    <property type="entry name" value="Ankyrin_rpt-contain_sf"/>
</dbReference>
<keyword evidence="6" id="KW-1185">Reference proteome</keyword>
<evidence type="ECO:0000256" key="3">
    <source>
        <dbReference type="PROSITE-ProRule" id="PRU00023"/>
    </source>
</evidence>
<dbReference type="STRING" id="1448316.A0A395HAW1"/>
<protein>
    <submittedName>
        <fullName evidence="5">Ankyrin</fullName>
    </submittedName>
</protein>
<dbReference type="Gene3D" id="1.25.40.20">
    <property type="entry name" value="Ankyrin repeat-containing domain"/>
    <property type="match status" value="2"/>
</dbReference>
<feature type="region of interest" description="Disordered" evidence="4">
    <location>
        <begin position="387"/>
        <end position="421"/>
    </location>
</feature>
<feature type="repeat" description="ANK" evidence="3">
    <location>
        <begin position="236"/>
        <end position="268"/>
    </location>
</feature>
<evidence type="ECO:0000256" key="1">
    <source>
        <dbReference type="ARBA" id="ARBA00022737"/>
    </source>
</evidence>
<organism evidence="5 6">
    <name type="scientific">Aspergillus ibericus CBS 121593</name>
    <dbReference type="NCBI Taxonomy" id="1448316"/>
    <lineage>
        <taxon>Eukaryota</taxon>
        <taxon>Fungi</taxon>
        <taxon>Dikarya</taxon>
        <taxon>Ascomycota</taxon>
        <taxon>Pezizomycotina</taxon>
        <taxon>Eurotiomycetes</taxon>
        <taxon>Eurotiomycetidae</taxon>
        <taxon>Eurotiales</taxon>
        <taxon>Aspergillaceae</taxon>
        <taxon>Aspergillus</taxon>
        <taxon>Aspergillus subgen. Circumdati</taxon>
    </lineage>
</organism>
<evidence type="ECO:0000256" key="4">
    <source>
        <dbReference type="SAM" id="MobiDB-lite"/>
    </source>
</evidence>
<feature type="compositionally biased region" description="Basic and acidic residues" evidence="4">
    <location>
        <begin position="406"/>
        <end position="421"/>
    </location>
</feature>